<sequence length="99" mass="11896">RVIYLANIPLRLQLPPRPNDLKELCFRTYPRAGKLEIKRVLQLVYGLDVEKVHTMNMDAKKKFNPRKKYFYRTASYKKCYVYLKRPISLSKDLFPLNLF</sequence>
<dbReference type="HOGENOM" id="CLU_2138046_0_0_1"/>
<evidence type="ECO:0000313" key="5">
    <source>
        <dbReference type="EMBL" id="EFJ26580.1"/>
    </source>
</evidence>
<keyword evidence="6" id="KW-1185">Reference proteome</keyword>
<dbReference type="eggNOG" id="KOG4089">
    <property type="taxonomic scope" value="Eukaryota"/>
</dbReference>
<dbReference type="GO" id="GO:0032543">
    <property type="term" value="P:mitochondrial translation"/>
    <property type="evidence" value="ECO:0000318"/>
    <property type="project" value="GO_Central"/>
</dbReference>
<dbReference type="GO" id="GO:0005762">
    <property type="term" value="C:mitochondrial large ribosomal subunit"/>
    <property type="evidence" value="ECO:0000318"/>
    <property type="project" value="GO_Central"/>
</dbReference>
<proteinExistence type="inferred from homology"/>
<dbReference type="OMA" id="VNTLNME"/>
<accession>D8RMR7</accession>
<dbReference type="InterPro" id="IPR012677">
    <property type="entry name" value="Nucleotide-bd_a/b_plait_sf"/>
</dbReference>
<dbReference type="Proteomes" id="UP000001514">
    <property type="component" value="Unassembled WGS sequence"/>
</dbReference>
<evidence type="ECO:0000256" key="3">
    <source>
        <dbReference type="ARBA" id="ARBA00023274"/>
    </source>
</evidence>
<keyword evidence="3" id="KW-0687">Ribonucleoprotein</keyword>
<gene>
    <name evidence="5" type="ORF">SELMODRAFT_27386</name>
</gene>
<dbReference type="InterPro" id="IPR012678">
    <property type="entry name" value="Ribosomal_uL23/eL15/eS24_sf"/>
</dbReference>
<dbReference type="STRING" id="88036.D8RMR7"/>
<dbReference type="PANTHER" id="PTHR12059:SF5">
    <property type="entry name" value="LARGE RIBOSOMAL SUBUNIT PROTEIN UL23M"/>
    <property type="match status" value="1"/>
</dbReference>
<dbReference type="FunCoup" id="D8RMR7">
    <property type="interactions" value="576"/>
</dbReference>
<evidence type="ECO:0000256" key="2">
    <source>
        <dbReference type="ARBA" id="ARBA00022980"/>
    </source>
</evidence>
<dbReference type="Gramene" id="EFJ26580">
    <property type="protein sequence ID" value="EFJ26580"/>
    <property type="gene ID" value="SELMODRAFT_27386"/>
</dbReference>
<dbReference type="GO" id="GO:0003735">
    <property type="term" value="F:structural constituent of ribosome"/>
    <property type="evidence" value="ECO:0000318"/>
    <property type="project" value="GO_Central"/>
</dbReference>
<comment type="similarity">
    <text evidence="1">Belongs to the universal ribosomal protein uL23 family.</text>
</comment>
<dbReference type="KEGG" id="smo:SELMODRAFT_27386"/>
<feature type="non-terminal residue" evidence="5">
    <location>
        <position position="99"/>
    </location>
</feature>
<reference evidence="5 6" key="1">
    <citation type="journal article" date="2011" name="Science">
        <title>The Selaginella genome identifies genetic changes associated with the evolution of vascular plants.</title>
        <authorList>
            <person name="Banks J.A."/>
            <person name="Nishiyama T."/>
            <person name="Hasebe M."/>
            <person name="Bowman J.L."/>
            <person name="Gribskov M."/>
            <person name="dePamphilis C."/>
            <person name="Albert V.A."/>
            <person name="Aono N."/>
            <person name="Aoyama T."/>
            <person name="Ambrose B.A."/>
            <person name="Ashton N.W."/>
            <person name="Axtell M.J."/>
            <person name="Barker E."/>
            <person name="Barker M.S."/>
            <person name="Bennetzen J.L."/>
            <person name="Bonawitz N.D."/>
            <person name="Chapple C."/>
            <person name="Cheng C."/>
            <person name="Correa L.G."/>
            <person name="Dacre M."/>
            <person name="DeBarry J."/>
            <person name="Dreyer I."/>
            <person name="Elias M."/>
            <person name="Engstrom E.M."/>
            <person name="Estelle M."/>
            <person name="Feng L."/>
            <person name="Finet C."/>
            <person name="Floyd S.K."/>
            <person name="Frommer W.B."/>
            <person name="Fujita T."/>
            <person name="Gramzow L."/>
            <person name="Gutensohn M."/>
            <person name="Harholt J."/>
            <person name="Hattori M."/>
            <person name="Heyl A."/>
            <person name="Hirai T."/>
            <person name="Hiwatashi Y."/>
            <person name="Ishikawa M."/>
            <person name="Iwata M."/>
            <person name="Karol K.G."/>
            <person name="Koehler B."/>
            <person name="Kolukisaoglu U."/>
            <person name="Kubo M."/>
            <person name="Kurata T."/>
            <person name="Lalonde S."/>
            <person name="Li K."/>
            <person name="Li Y."/>
            <person name="Litt A."/>
            <person name="Lyons E."/>
            <person name="Manning G."/>
            <person name="Maruyama T."/>
            <person name="Michael T.P."/>
            <person name="Mikami K."/>
            <person name="Miyazaki S."/>
            <person name="Morinaga S."/>
            <person name="Murata T."/>
            <person name="Mueller-Roeber B."/>
            <person name="Nelson D.R."/>
            <person name="Obara M."/>
            <person name="Oguri Y."/>
            <person name="Olmstead R.G."/>
            <person name="Onodera N."/>
            <person name="Petersen B.L."/>
            <person name="Pils B."/>
            <person name="Prigge M."/>
            <person name="Rensing S.A."/>
            <person name="Riano-Pachon D.M."/>
            <person name="Roberts A.W."/>
            <person name="Sato Y."/>
            <person name="Scheller H.V."/>
            <person name="Schulz B."/>
            <person name="Schulz C."/>
            <person name="Shakirov E.V."/>
            <person name="Shibagaki N."/>
            <person name="Shinohara N."/>
            <person name="Shippen D.E."/>
            <person name="Soerensen I."/>
            <person name="Sotooka R."/>
            <person name="Sugimoto N."/>
            <person name="Sugita M."/>
            <person name="Sumikawa N."/>
            <person name="Tanurdzic M."/>
            <person name="Theissen G."/>
            <person name="Ulvskov P."/>
            <person name="Wakazuki S."/>
            <person name="Weng J.K."/>
            <person name="Willats W.W."/>
            <person name="Wipf D."/>
            <person name="Wolf P.G."/>
            <person name="Yang L."/>
            <person name="Zimmer A.D."/>
            <person name="Zhu Q."/>
            <person name="Mitros T."/>
            <person name="Hellsten U."/>
            <person name="Loque D."/>
            <person name="Otillar R."/>
            <person name="Salamov A."/>
            <person name="Schmutz J."/>
            <person name="Shapiro H."/>
            <person name="Lindquist E."/>
            <person name="Lucas S."/>
            <person name="Rokhsar D."/>
            <person name="Grigoriev I.V."/>
        </authorList>
    </citation>
    <scope>NUCLEOTIDE SEQUENCE [LARGE SCALE GENOMIC DNA]</scope>
</reference>
<dbReference type="PANTHER" id="PTHR12059">
    <property type="entry name" value="RIBOSOMAL PROTEIN L23-RELATED"/>
    <property type="match status" value="1"/>
</dbReference>
<organism evidence="6">
    <name type="scientific">Selaginella moellendorffii</name>
    <name type="common">Spikemoss</name>
    <dbReference type="NCBI Taxonomy" id="88036"/>
    <lineage>
        <taxon>Eukaryota</taxon>
        <taxon>Viridiplantae</taxon>
        <taxon>Streptophyta</taxon>
        <taxon>Embryophyta</taxon>
        <taxon>Tracheophyta</taxon>
        <taxon>Lycopodiopsida</taxon>
        <taxon>Selaginellales</taxon>
        <taxon>Selaginellaceae</taxon>
        <taxon>Selaginella</taxon>
    </lineage>
</organism>
<dbReference type="InParanoid" id="D8RMR7"/>
<keyword evidence="2" id="KW-0689">Ribosomal protein</keyword>
<dbReference type="AlphaFoldDB" id="D8RMR7"/>
<dbReference type="Pfam" id="PF00276">
    <property type="entry name" value="Ribosomal_L23"/>
    <property type="match status" value="1"/>
</dbReference>
<dbReference type="OrthoDB" id="275582at2759"/>
<dbReference type="InterPro" id="IPR013025">
    <property type="entry name" value="Ribosomal_uL23-like"/>
</dbReference>
<evidence type="ECO:0000256" key="4">
    <source>
        <dbReference type="ARBA" id="ARBA00039977"/>
    </source>
</evidence>
<dbReference type="EMBL" id="GL377584">
    <property type="protein sequence ID" value="EFJ26580.1"/>
    <property type="molecule type" value="Genomic_DNA"/>
</dbReference>
<dbReference type="Gene3D" id="3.30.70.330">
    <property type="match status" value="1"/>
</dbReference>
<protein>
    <recommendedName>
        <fullName evidence="4">Large ribosomal subunit protein uL23m</fullName>
    </recommendedName>
</protein>
<evidence type="ECO:0000256" key="1">
    <source>
        <dbReference type="ARBA" id="ARBA00006700"/>
    </source>
</evidence>
<feature type="non-terminal residue" evidence="5">
    <location>
        <position position="1"/>
    </location>
</feature>
<dbReference type="SUPFAM" id="SSF54189">
    <property type="entry name" value="Ribosomal proteins S24e, L23 and L15e"/>
    <property type="match status" value="1"/>
</dbReference>
<name>D8RMR7_SELML</name>
<evidence type="ECO:0000313" key="6">
    <source>
        <dbReference type="Proteomes" id="UP000001514"/>
    </source>
</evidence>